<dbReference type="GO" id="GO:0005783">
    <property type="term" value="C:endoplasmic reticulum"/>
    <property type="evidence" value="ECO:0007669"/>
    <property type="project" value="TreeGrafter"/>
</dbReference>
<evidence type="ECO:0000256" key="8">
    <source>
        <dbReference type="ARBA" id="ARBA00023098"/>
    </source>
</evidence>
<proteinExistence type="inferred from homology"/>
<evidence type="ECO:0000259" key="14">
    <source>
        <dbReference type="SMART" id="SM00563"/>
    </source>
</evidence>
<sequence length="340" mass="39050">MAKLGLRDLIDVSPVLAEAAGAIVDDSVTRCFESNPPRSWRQNPYLFPLWFCGVIVRYFILFPFRVALLTVGWIVAFSIIIPATYLFKGHDKILKRIKTRLFKLMSDIFVATWGGIIKYHDTPPSIPPNQVFVANHTSIIDIMVLERAVPFAVIMQKHSGWIGKLQETFLKDIGCISFNRAESKDREFVRKRLEEHVEGDKTDPFLIFPEGTCVNNKYILTFQKGAFEVGCTVTPIAIKYHNTFVDPFLNSKKVSFTKYLLHLMTSWAVLGDVWFLEPQKQKPGETAIEFAERVRDLISAKAGLEKLPMEGYLKHSRPRPKHMLLKQQKLTELMMQKMEQ</sequence>
<evidence type="ECO:0000256" key="5">
    <source>
        <dbReference type="ARBA" id="ARBA00022679"/>
    </source>
</evidence>
<protein>
    <recommendedName>
        <fullName evidence="14">Phospholipid/glycerol acyltransferase domain-containing protein</fullName>
    </recommendedName>
</protein>
<comment type="similarity">
    <text evidence="3">Belongs to the 1-acyl-sn-glycerol-3-phosphate acyltransferase family.</text>
</comment>
<evidence type="ECO:0000313" key="15">
    <source>
        <dbReference type="EnsemblPlants" id="Kaladp0055s0112.1.v1.1"/>
    </source>
</evidence>
<keyword evidence="9 13" id="KW-0472">Membrane</keyword>
<keyword evidence="10" id="KW-0594">Phospholipid biosynthesis</keyword>
<dbReference type="PANTHER" id="PTHR23063">
    <property type="entry name" value="PHOSPHOLIPID ACYLTRANSFERASE"/>
    <property type="match status" value="1"/>
</dbReference>
<evidence type="ECO:0000256" key="2">
    <source>
        <dbReference type="ARBA" id="ARBA00005189"/>
    </source>
</evidence>
<dbReference type="EnsemblPlants" id="Kaladp0055s0112.1.v1.1">
    <property type="protein sequence ID" value="Kaladp0055s0112.1.v1.1"/>
    <property type="gene ID" value="Kaladp0055s0112.v1.1"/>
</dbReference>
<organism evidence="15 16">
    <name type="scientific">Kalanchoe fedtschenkoi</name>
    <name type="common">Lavender scallops</name>
    <name type="synonym">South American air plant</name>
    <dbReference type="NCBI Taxonomy" id="63787"/>
    <lineage>
        <taxon>Eukaryota</taxon>
        <taxon>Viridiplantae</taxon>
        <taxon>Streptophyta</taxon>
        <taxon>Embryophyta</taxon>
        <taxon>Tracheophyta</taxon>
        <taxon>Spermatophyta</taxon>
        <taxon>Magnoliopsida</taxon>
        <taxon>eudicotyledons</taxon>
        <taxon>Gunneridae</taxon>
        <taxon>Pentapetalae</taxon>
        <taxon>Saxifragales</taxon>
        <taxon>Crassulaceae</taxon>
        <taxon>Kalanchoe</taxon>
    </lineage>
</organism>
<evidence type="ECO:0000256" key="7">
    <source>
        <dbReference type="ARBA" id="ARBA00022989"/>
    </source>
</evidence>
<dbReference type="Proteomes" id="UP000594263">
    <property type="component" value="Unplaced"/>
</dbReference>
<dbReference type="GO" id="GO:0019432">
    <property type="term" value="P:triglyceride biosynthetic process"/>
    <property type="evidence" value="ECO:0007669"/>
    <property type="project" value="TreeGrafter"/>
</dbReference>
<feature type="transmembrane region" description="Helical" evidence="13">
    <location>
        <begin position="66"/>
        <end position="87"/>
    </location>
</feature>
<dbReference type="InterPro" id="IPR002123">
    <property type="entry name" value="Plipid/glycerol_acylTrfase"/>
</dbReference>
<keyword evidence="4" id="KW-0444">Lipid biosynthesis</keyword>
<evidence type="ECO:0000313" key="16">
    <source>
        <dbReference type="Proteomes" id="UP000594263"/>
    </source>
</evidence>
<evidence type="ECO:0000256" key="11">
    <source>
        <dbReference type="ARBA" id="ARBA00023264"/>
    </source>
</evidence>
<name>A0A7N0U5M4_KALFE</name>
<feature type="transmembrane region" description="Helical" evidence="13">
    <location>
        <begin position="44"/>
        <end position="60"/>
    </location>
</feature>
<keyword evidence="5" id="KW-0808">Transferase</keyword>
<dbReference type="InterPro" id="IPR045252">
    <property type="entry name" value="LPCAT1-like"/>
</dbReference>
<evidence type="ECO:0000256" key="1">
    <source>
        <dbReference type="ARBA" id="ARBA00004370"/>
    </source>
</evidence>
<keyword evidence="7 13" id="KW-1133">Transmembrane helix</keyword>
<feature type="domain" description="Phospholipid/glycerol acyltransferase" evidence="14">
    <location>
        <begin position="130"/>
        <end position="241"/>
    </location>
</feature>
<dbReference type="GO" id="GO:0004366">
    <property type="term" value="F:glycerol-3-phosphate O-acyltransferase activity"/>
    <property type="evidence" value="ECO:0007669"/>
    <property type="project" value="TreeGrafter"/>
</dbReference>
<keyword evidence="8" id="KW-0443">Lipid metabolism</keyword>
<dbReference type="Gramene" id="Kaladp0055s0112.1.v1.1">
    <property type="protein sequence ID" value="Kaladp0055s0112.1.v1.1"/>
    <property type="gene ID" value="Kaladp0055s0112.v1.1"/>
</dbReference>
<dbReference type="AlphaFoldDB" id="A0A7N0U5M4"/>
<keyword evidence="12" id="KW-0012">Acyltransferase</keyword>
<evidence type="ECO:0000256" key="10">
    <source>
        <dbReference type="ARBA" id="ARBA00023209"/>
    </source>
</evidence>
<dbReference type="CDD" id="cd07991">
    <property type="entry name" value="LPLAT_LPCAT1-like"/>
    <property type="match status" value="1"/>
</dbReference>
<evidence type="ECO:0000256" key="9">
    <source>
        <dbReference type="ARBA" id="ARBA00023136"/>
    </source>
</evidence>
<dbReference type="PANTHER" id="PTHR23063:SF2">
    <property type="entry name" value="GLYCEROL-3-PHOSPHATE ACYLTRANSFERASE 4, ISOFORM D-RELATED"/>
    <property type="match status" value="1"/>
</dbReference>
<dbReference type="SMART" id="SM00563">
    <property type="entry name" value="PlsC"/>
    <property type="match status" value="1"/>
</dbReference>
<dbReference type="Pfam" id="PF01553">
    <property type="entry name" value="Acyltransferase"/>
    <property type="match status" value="1"/>
</dbReference>
<evidence type="ECO:0000256" key="12">
    <source>
        <dbReference type="ARBA" id="ARBA00023315"/>
    </source>
</evidence>
<reference evidence="15" key="1">
    <citation type="submission" date="2021-01" db="UniProtKB">
        <authorList>
            <consortium name="EnsemblPlants"/>
        </authorList>
    </citation>
    <scope>IDENTIFICATION</scope>
</reference>
<comment type="pathway">
    <text evidence="2">Lipid metabolism.</text>
</comment>
<accession>A0A7N0U5M4</accession>
<dbReference type="GO" id="GO:0016020">
    <property type="term" value="C:membrane"/>
    <property type="evidence" value="ECO:0007669"/>
    <property type="project" value="UniProtKB-SubCell"/>
</dbReference>
<keyword evidence="6 13" id="KW-0812">Transmembrane</keyword>
<keyword evidence="16" id="KW-1185">Reference proteome</keyword>
<evidence type="ECO:0000256" key="3">
    <source>
        <dbReference type="ARBA" id="ARBA00008655"/>
    </source>
</evidence>
<keyword evidence="11" id="KW-1208">Phospholipid metabolism</keyword>
<comment type="subcellular location">
    <subcellularLocation>
        <location evidence="1">Membrane</location>
    </subcellularLocation>
</comment>
<evidence type="ECO:0000256" key="6">
    <source>
        <dbReference type="ARBA" id="ARBA00022692"/>
    </source>
</evidence>
<dbReference type="GO" id="GO:0008654">
    <property type="term" value="P:phospholipid biosynthetic process"/>
    <property type="evidence" value="ECO:0007669"/>
    <property type="project" value="UniProtKB-KW"/>
</dbReference>
<dbReference type="SUPFAM" id="SSF69593">
    <property type="entry name" value="Glycerol-3-phosphate (1)-acyltransferase"/>
    <property type="match status" value="1"/>
</dbReference>
<evidence type="ECO:0000256" key="4">
    <source>
        <dbReference type="ARBA" id="ARBA00022516"/>
    </source>
</evidence>
<evidence type="ECO:0000256" key="13">
    <source>
        <dbReference type="SAM" id="Phobius"/>
    </source>
</evidence>